<dbReference type="Gene3D" id="3.30.470.30">
    <property type="entry name" value="DNA ligase/mRNA capping enzyme"/>
    <property type="match status" value="1"/>
</dbReference>
<feature type="domain" description="ATP-dependent DNA ligase family profile" evidence="6">
    <location>
        <begin position="279"/>
        <end position="402"/>
    </location>
</feature>
<evidence type="ECO:0000256" key="5">
    <source>
        <dbReference type="SAM" id="MobiDB-lite"/>
    </source>
</evidence>
<gene>
    <name evidence="7" type="ORF">CBZ_10190</name>
</gene>
<dbReference type="Pfam" id="PF13298">
    <property type="entry name" value="LigD_N"/>
    <property type="match status" value="1"/>
</dbReference>
<accession>A0A402DPA1</accession>
<dbReference type="InterPro" id="IPR014146">
    <property type="entry name" value="LigD_ligase_dom"/>
</dbReference>
<dbReference type="SUPFAM" id="SSF50249">
    <property type="entry name" value="Nucleic acid-binding proteins"/>
    <property type="match status" value="1"/>
</dbReference>
<protein>
    <recommendedName>
        <fullName evidence="2">DNA ligase (ATP)</fullName>
        <ecNumber evidence="2">6.5.1.1</ecNumber>
    </recommendedName>
</protein>
<dbReference type="InterPro" id="IPR014144">
    <property type="entry name" value="LigD_PE_domain"/>
</dbReference>
<name>A0A402DPA1_9CELL</name>
<dbReference type="Pfam" id="PF04679">
    <property type="entry name" value="DNA_ligase_A_C"/>
    <property type="match status" value="1"/>
</dbReference>
<keyword evidence="3" id="KW-0436">Ligase</keyword>
<dbReference type="PROSITE" id="PS50160">
    <property type="entry name" value="DNA_LIGASE_A3"/>
    <property type="match status" value="1"/>
</dbReference>
<comment type="caution">
    <text evidence="7">The sequence shown here is derived from an EMBL/GenBank/DDBJ whole genome shotgun (WGS) entry which is preliminary data.</text>
</comment>
<keyword evidence="8" id="KW-1185">Reference proteome</keyword>
<organism evidence="7 8">
    <name type="scientific">Cellulomonas biazotea</name>
    <dbReference type="NCBI Taxonomy" id="1709"/>
    <lineage>
        <taxon>Bacteria</taxon>
        <taxon>Bacillati</taxon>
        <taxon>Actinomycetota</taxon>
        <taxon>Actinomycetes</taxon>
        <taxon>Micrococcales</taxon>
        <taxon>Cellulomonadaceae</taxon>
        <taxon>Cellulomonas</taxon>
    </lineage>
</organism>
<dbReference type="AlphaFoldDB" id="A0A402DPA1"/>
<evidence type="ECO:0000256" key="4">
    <source>
        <dbReference type="ARBA" id="ARBA00034003"/>
    </source>
</evidence>
<dbReference type="NCBIfam" id="TIGR02779">
    <property type="entry name" value="NHEJ_ligase_lig"/>
    <property type="match status" value="1"/>
</dbReference>
<dbReference type="PROSITE" id="PS00697">
    <property type="entry name" value="DNA_LIGASE_A1"/>
    <property type="match status" value="1"/>
</dbReference>
<dbReference type="CDD" id="cd07906">
    <property type="entry name" value="Adenylation_DNA_ligase_LigD_LigC"/>
    <property type="match status" value="1"/>
</dbReference>
<feature type="compositionally biased region" description="Basic and acidic residues" evidence="5">
    <location>
        <begin position="11"/>
        <end position="24"/>
    </location>
</feature>
<evidence type="ECO:0000313" key="7">
    <source>
        <dbReference type="EMBL" id="GCE75963.1"/>
    </source>
</evidence>
<dbReference type="PANTHER" id="PTHR45674">
    <property type="entry name" value="DNA LIGASE 1/3 FAMILY MEMBER"/>
    <property type="match status" value="1"/>
</dbReference>
<dbReference type="InterPro" id="IPR050191">
    <property type="entry name" value="ATP-dep_DNA_ligase"/>
</dbReference>
<dbReference type="Gene3D" id="2.40.50.140">
    <property type="entry name" value="Nucleic acid-binding proteins"/>
    <property type="match status" value="1"/>
</dbReference>
<dbReference type="EC" id="6.5.1.1" evidence="2"/>
<dbReference type="EMBL" id="BIMR01000060">
    <property type="protein sequence ID" value="GCE75963.1"/>
    <property type="molecule type" value="Genomic_DNA"/>
</dbReference>
<dbReference type="RefSeq" id="WP_130780569.1">
    <property type="nucleotide sequence ID" value="NZ_BIMR01000060.1"/>
</dbReference>
<reference evidence="7 8" key="1">
    <citation type="submission" date="2019-01" db="EMBL/GenBank/DDBJ databases">
        <title>Draft genome sequence of Cellulomonas takizawaensis strain TKZ-21.</title>
        <authorList>
            <person name="Yamamura H."/>
            <person name="Hayashi T."/>
            <person name="Hamada M."/>
            <person name="Serisawa Y."/>
            <person name="Matsuyama K."/>
            <person name="Nakagawa Y."/>
            <person name="Otoguro M."/>
            <person name="Yanagida F."/>
            <person name="Hayakawa M."/>
        </authorList>
    </citation>
    <scope>NUCLEOTIDE SEQUENCE [LARGE SCALE GENOMIC DNA]</scope>
    <source>
        <strain evidence="7 8">NBRC12680</strain>
    </source>
</reference>
<dbReference type="NCBIfam" id="TIGR02777">
    <property type="entry name" value="LigD_PE_dom"/>
    <property type="match status" value="1"/>
</dbReference>
<sequence length="494" mass="54935">MPARRPQQPLDEYRAKRDPSRTREPVPSADAPLPAGDGRTFVVQEHHARALHWDLRLERDGVLVSWAVPKGLPQEPGTNHLAVHTEDHPMEYATFEGEIAAGEYGGGQMSIWDRGTYETLKWSDREVQVVLHGERVDGRYVLFRTRGRGGGAADDGRSWMVHRMDPPTRADWAPLPDLVRPMAAVLGELPTDDDAWAFEMKWDGVRAVAYVDGGRVRLMSRNDLDVTRSYPEVAGLGEQLGAVQAVLDGELVTFDARGAPDFGRLQQRMHVADPAVARRLAQSVPVVYLVFDVLHLDGRPTLDLPYDERRRLLDGLGLAGRSWQTPPSFDGPGAAVLAASRENGLEGVLAKRRSSTYRPGRRSPDWVKVKHVRMQEVVLVGWKPGKGARADTLGSLVLGVPDDDGVLRPAGSVGTGFTRRALDDLLRRLTPLRTTSSPFVDRLPAPETRDVQWVRPDLVGEVAFAEWTSDRRLRHPSWRGLRPDKDPTQVRVEA</sequence>
<dbReference type="InterPro" id="IPR012340">
    <property type="entry name" value="NA-bd_OB-fold"/>
</dbReference>
<dbReference type="Gene3D" id="3.30.1490.70">
    <property type="match status" value="1"/>
</dbReference>
<dbReference type="GO" id="GO:0006310">
    <property type="term" value="P:DNA recombination"/>
    <property type="evidence" value="ECO:0007669"/>
    <property type="project" value="InterPro"/>
</dbReference>
<comment type="catalytic activity">
    <reaction evidence="4">
        <text>ATP + (deoxyribonucleotide)n-3'-hydroxyl + 5'-phospho-(deoxyribonucleotide)m = (deoxyribonucleotide)n+m + AMP + diphosphate.</text>
        <dbReference type="EC" id="6.5.1.1"/>
    </reaction>
</comment>
<dbReference type="GO" id="GO:0005524">
    <property type="term" value="F:ATP binding"/>
    <property type="evidence" value="ECO:0007669"/>
    <property type="project" value="InterPro"/>
</dbReference>
<feature type="region of interest" description="Disordered" evidence="5">
    <location>
        <begin position="1"/>
        <end position="37"/>
    </location>
</feature>
<dbReference type="CDD" id="cd07971">
    <property type="entry name" value="OBF_DNA_ligase_LigD"/>
    <property type="match status" value="1"/>
</dbReference>
<evidence type="ECO:0000313" key="8">
    <source>
        <dbReference type="Proteomes" id="UP000289954"/>
    </source>
</evidence>
<dbReference type="GO" id="GO:0006281">
    <property type="term" value="P:DNA repair"/>
    <property type="evidence" value="ECO:0007669"/>
    <property type="project" value="InterPro"/>
</dbReference>
<evidence type="ECO:0000256" key="1">
    <source>
        <dbReference type="ARBA" id="ARBA00007572"/>
    </source>
</evidence>
<dbReference type="SUPFAM" id="SSF56091">
    <property type="entry name" value="DNA ligase/mRNA capping enzyme, catalytic domain"/>
    <property type="match status" value="1"/>
</dbReference>
<dbReference type="InterPro" id="IPR012310">
    <property type="entry name" value="DNA_ligase_ATP-dep_cent"/>
</dbReference>
<evidence type="ECO:0000259" key="6">
    <source>
        <dbReference type="PROSITE" id="PS50160"/>
    </source>
</evidence>
<dbReference type="Pfam" id="PF01068">
    <property type="entry name" value="DNA_ligase_A_M"/>
    <property type="match status" value="1"/>
</dbReference>
<dbReference type="PANTHER" id="PTHR45674:SF4">
    <property type="entry name" value="DNA LIGASE 1"/>
    <property type="match status" value="1"/>
</dbReference>
<comment type="similarity">
    <text evidence="1">Belongs to the ATP-dependent DNA ligase family.</text>
</comment>
<evidence type="ECO:0000256" key="3">
    <source>
        <dbReference type="ARBA" id="ARBA00022598"/>
    </source>
</evidence>
<dbReference type="Proteomes" id="UP000289954">
    <property type="component" value="Unassembled WGS sequence"/>
</dbReference>
<dbReference type="InterPro" id="IPR012309">
    <property type="entry name" value="DNA_ligase_ATP-dep_C"/>
</dbReference>
<dbReference type="OrthoDB" id="9802472at2"/>
<dbReference type="GO" id="GO:0003910">
    <property type="term" value="F:DNA ligase (ATP) activity"/>
    <property type="evidence" value="ECO:0007669"/>
    <property type="project" value="UniProtKB-EC"/>
</dbReference>
<proteinExistence type="inferred from homology"/>
<evidence type="ECO:0000256" key="2">
    <source>
        <dbReference type="ARBA" id="ARBA00012727"/>
    </source>
</evidence>
<dbReference type="InterPro" id="IPR016059">
    <property type="entry name" value="DNA_ligase_ATP-dep_CS"/>
</dbReference>